<name>A0A841Z6M9_9LIST</name>
<organism evidence="1 2">
    <name type="scientific">Listeria weihenstephanensis</name>
    <dbReference type="NCBI Taxonomy" id="1006155"/>
    <lineage>
        <taxon>Bacteria</taxon>
        <taxon>Bacillati</taxon>
        <taxon>Bacillota</taxon>
        <taxon>Bacilli</taxon>
        <taxon>Bacillales</taxon>
        <taxon>Listeriaceae</taxon>
        <taxon>Listeria</taxon>
    </lineage>
</organism>
<reference evidence="1 2" key="1">
    <citation type="submission" date="2020-03" db="EMBL/GenBank/DDBJ databases">
        <title>Soil Listeria distribution.</title>
        <authorList>
            <person name="Liao J."/>
            <person name="Wiedmann M."/>
        </authorList>
    </citation>
    <scope>NUCLEOTIDE SEQUENCE [LARGE SCALE GENOMIC DNA]</scope>
    <source>
        <strain evidence="1 2">FSL L7-1523</strain>
    </source>
</reference>
<evidence type="ECO:0000313" key="2">
    <source>
        <dbReference type="Proteomes" id="UP000564536"/>
    </source>
</evidence>
<comment type="caution">
    <text evidence="1">The sequence shown here is derived from an EMBL/GenBank/DDBJ whole genome shotgun (WGS) entry which is preliminary data.</text>
</comment>
<proteinExistence type="predicted"/>
<dbReference type="RefSeq" id="WP_185425068.1">
    <property type="nucleotide sequence ID" value="NZ_JAARRL010000006.1"/>
</dbReference>
<protein>
    <submittedName>
        <fullName evidence="1">Uncharacterized protein</fullName>
    </submittedName>
</protein>
<evidence type="ECO:0000313" key="1">
    <source>
        <dbReference type="EMBL" id="MBC1500006.1"/>
    </source>
</evidence>
<dbReference type="AlphaFoldDB" id="A0A841Z6M9"/>
<dbReference type="Proteomes" id="UP000564536">
    <property type="component" value="Unassembled WGS sequence"/>
</dbReference>
<sequence length="55" mass="6149">MKTGDRVRLTEVVDDTNLEVGACYDVYDVMYDGSIVYLKDGYGVYKVPSSHVQLA</sequence>
<dbReference type="EMBL" id="JAARRL010000006">
    <property type="protein sequence ID" value="MBC1500006.1"/>
    <property type="molecule type" value="Genomic_DNA"/>
</dbReference>
<accession>A0A841Z6M9</accession>
<gene>
    <name evidence="1" type="ORF">HB943_05270</name>
</gene>